<feature type="compositionally biased region" description="Acidic residues" evidence="1">
    <location>
        <begin position="35"/>
        <end position="58"/>
    </location>
</feature>
<keyword evidence="3" id="KW-1185">Reference proteome</keyword>
<evidence type="ECO:0000256" key="1">
    <source>
        <dbReference type="SAM" id="MobiDB-lite"/>
    </source>
</evidence>
<dbReference type="InterPro" id="IPR013087">
    <property type="entry name" value="Znf_C2H2_type"/>
</dbReference>
<organism evidence="2 3">
    <name type="scientific">Owenia fusiformis</name>
    <name type="common">Polychaete worm</name>
    <dbReference type="NCBI Taxonomy" id="6347"/>
    <lineage>
        <taxon>Eukaryota</taxon>
        <taxon>Metazoa</taxon>
        <taxon>Spiralia</taxon>
        <taxon>Lophotrochozoa</taxon>
        <taxon>Annelida</taxon>
        <taxon>Polychaeta</taxon>
        <taxon>Sedentaria</taxon>
        <taxon>Canalipalpata</taxon>
        <taxon>Sabellida</taxon>
        <taxon>Oweniida</taxon>
        <taxon>Oweniidae</taxon>
        <taxon>Owenia</taxon>
    </lineage>
</organism>
<protein>
    <submittedName>
        <fullName evidence="2">Uncharacterized protein</fullName>
    </submittedName>
</protein>
<feature type="region of interest" description="Disordered" evidence="1">
    <location>
        <begin position="29"/>
        <end position="78"/>
    </location>
</feature>
<dbReference type="AlphaFoldDB" id="A0A8J1U916"/>
<reference evidence="2" key="1">
    <citation type="submission" date="2022-03" db="EMBL/GenBank/DDBJ databases">
        <authorList>
            <person name="Martin C."/>
        </authorList>
    </citation>
    <scope>NUCLEOTIDE SEQUENCE</scope>
</reference>
<dbReference type="PROSITE" id="PS00028">
    <property type="entry name" value="ZINC_FINGER_C2H2_1"/>
    <property type="match status" value="1"/>
</dbReference>
<dbReference type="Proteomes" id="UP000749559">
    <property type="component" value="Unassembled WGS sequence"/>
</dbReference>
<name>A0A8J1U916_OWEFU</name>
<sequence length="469" mass="52835">MSGDYINWDDPLLDIDGLLEGEFTDDDFNSSLSSIDEDELLDLNEDDYSSESDGDLEPTEYRSPSKKRAPTVTKKPAGKEHKCADCTKAYKTITGYKKHIHSQHGRKDVHVSECSDIRVPASTSNAKDTKPSQPKETSKDLFLASWLEDNWDTSYANSISKTLENPDHNAGYSRCGGQVLNVARKLKGDQEFKLKLKDIISDVLIEANTTTFALIRENICANIHTRVYLKLMEVNELNKLVESIDTRLYGLVFVRAAILEIATNCVQHLVTVMGESLQKKAIDKLGSLSDNEQQVLMYIAGYMLRALQNICRRYSKNAKYIPVNTILKQLVRDNDGGNPTYLSKYRNWQEAINRGGLTSASDNFFLLVRHLEICVSDHLSTHVLGPKVLERSKLTEIVLQNHYVILYWEKLIGGKSSSDSGILTLELLIKTFLSVRGHTLAKFVKNKLSKSNKGEKGLRKSLKNLTNIR</sequence>
<dbReference type="EMBL" id="CAIIXF020000009">
    <property type="protein sequence ID" value="CAH1795049.1"/>
    <property type="molecule type" value="Genomic_DNA"/>
</dbReference>
<evidence type="ECO:0000313" key="3">
    <source>
        <dbReference type="Proteomes" id="UP000749559"/>
    </source>
</evidence>
<dbReference type="OrthoDB" id="6058136at2759"/>
<proteinExistence type="predicted"/>
<comment type="caution">
    <text evidence="2">The sequence shown here is derived from an EMBL/GenBank/DDBJ whole genome shotgun (WGS) entry which is preliminary data.</text>
</comment>
<accession>A0A8J1U916</accession>
<gene>
    <name evidence="2" type="ORF">OFUS_LOCUS19642</name>
</gene>
<evidence type="ECO:0000313" key="2">
    <source>
        <dbReference type="EMBL" id="CAH1795049.1"/>
    </source>
</evidence>